<reference evidence="1" key="1">
    <citation type="journal article" date="2015" name="Nature">
        <title>Complex archaea that bridge the gap between prokaryotes and eukaryotes.</title>
        <authorList>
            <person name="Spang A."/>
            <person name="Saw J.H."/>
            <person name="Jorgensen S.L."/>
            <person name="Zaremba-Niedzwiedzka K."/>
            <person name="Martijn J."/>
            <person name="Lind A.E."/>
            <person name="van Eijk R."/>
            <person name="Schleper C."/>
            <person name="Guy L."/>
            <person name="Ettema T.J."/>
        </authorList>
    </citation>
    <scope>NUCLEOTIDE SEQUENCE</scope>
</reference>
<name>A0A0F8Z2U3_9ZZZZ</name>
<gene>
    <name evidence="1" type="ORF">LCGC14_2747610</name>
</gene>
<sequence length="69" mass="7682">MIGRTLRATEIHDLRAQPDSGLIALYNVSVMGQSCIRVGDTPRLDEIFEVCVDELKAREIDYFEGALIG</sequence>
<dbReference type="PROSITE" id="PS51257">
    <property type="entry name" value="PROKAR_LIPOPROTEIN"/>
    <property type="match status" value="1"/>
</dbReference>
<evidence type="ECO:0000313" key="1">
    <source>
        <dbReference type="EMBL" id="KKK87998.1"/>
    </source>
</evidence>
<comment type="caution">
    <text evidence="1">The sequence shown here is derived from an EMBL/GenBank/DDBJ whole genome shotgun (WGS) entry which is preliminary data.</text>
</comment>
<proteinExistence type="predicted"/>
<organism evidence="1">
    <name type="scientific">marine sediment metagenome</name>
    <dbReference type="NCBI Taxonomy" id="412755"/>
    <lineage>
        <taxon>unclassified sequences</taxon>
        <taxon>metagenomes</taxon>
        <taxon>ecological metagenomes</taxon>
    </lineage>
</organism>
<protein>
    <submittedName>
        <fullName evidence="1">Uncharacterized protein</fullName>
    </submittedName>
</protein>
<dbReference type="AlphaFoldDB" id="A0A0F8Z2U3"/>
<dbReference type="EMBL" id="LAZR01050154">
    <property type="protein sequence ID" value="KKK87998.1"/>
    <property type="molecule type" value="Genomic_DNA"/>
</dbReference>
<accession>A0A0F8Z2U3</accession>